<sequence length="270" mass="30646">MSVRGPLSARVLELPADKAITDGALLLSTLSEYRPLPEAERAGCVFVPHHQALDAGNWPEVCRRAGIEFLDPRGDSRDVVARLRRARLVIADSMHAAIIADTMRVPWIPVVTSLEINTFKWLDWCGSMEVPYRPIELPASTLDEWVRSMALPIHGQRYHVSPPTETKVLSHYRRSVAIKQRAWWPLAQRCGERIYFSGVRRVLRAAHFSGLTRSAREARIDVAAAALRRAAETPSWLSDDRVWRNRTDRLCDQVERLRSHSRSGDLEALM</sequence>
<evidence type="ECO:0000259" key="1">
    <source>
        <dbReference type="Pfam" id="PF04230"/>
    </source>
</evidence>
<dbReference type="EMBL" id="NPEU01000119">
    <property type="protein sequence ID" value="RAI38557.1"/>
    <property type="molecule type" value="Genomic_DNA"/>
</dbReference>
<accession>A0A327KJ92</accession>
<proteinExistence type="predicted"/>
<evidence type="ECO:0000313" key="2">
    <source>
        <dbReference type="EMBL" id="RAI38557.1"/>
    </source>
</evidence>
<feature type="domain" description="Polysaccharide pyruvyl transferase" evidence="1">
    <location>
        <begin position="64"/>
        <end position="111"/>
    </location>
</feature>
<dbReference type="AlphaFoldDB" id="A0A327KJ92"/>
<dbReference type="Proteomes" id="UP000248863">
    <property type="component" value="Unassembled WGS sequence"/>
</dbReference>
<evidence type="ECO:0000313" key="3">
    <source>
        <dbReference type="Proteomes" id="UP000248863"/>
    </source>
</evidence>
<reference evidence="2 3" key="1">
    <citation type="submission" date="2017-07" db="EMBL/GenBank/DDBJ databases">
        <title>Draft Genome Sequences of Select Purple Nonsulfur Bacteria.</title>
        <authorList>
            <person name="Lasarre B."/>
            <person name="Mckinlay J.B."/>
        </authorList>
    </citation>
    <scope>NUCLEOTIDE SEQUENCE [LARGE SCALE GENOMIC DNA]</scope>
    <source>
        <strain evidence="2 3">DSM 11907</strain>
    </source>
</reference>
<dbReference type="InterPro" id="IPR007345">
    <property type="entry name" value="Polysacch_pyruvyl_Trfase"/>
</dbReference>
<dbReference type="OrthoDB" id="9803627at2"/>
<organism evidence="2 3">
    <name type="scientific">Rhodoplanes elegans</name>
    <dbReference type="NCBI Taxonomy" id="29408"/>
    <lineage>
        <taxon>Bacteria</taxon>
        <taxon>Pseudomonadati</taxon>
        <taxon>Pseudomonadota</taxon>
        <taxon>Alphaproteobacteria</taxon>
        <taxon>Hyphomicrobiales</taxon>
        <taxon>Nitrobacteraceae</taxon>
        <taxon>Rhodoplanes</taxon>
    </lineage>
</organism>
<gene>
    <name evidence="2" type="ORF">CH338_12270</name>
</gene>
<protein>
    <recommendedName>
        <fullName evidence="1">Polysaccharide pyruvyl transferase domain-containing protein</fullName>
    </recommendedName>
</protein>
<dbReference type="Pfam" id="PF04230">
    <property type="entry name" value="PS_pyruv_trans"/>
    <property type="match status" value="1"/>
</dbReference>
<keyword evidence="3" id="KW-1185">Reference proteome</keyword>
<comment type="caution">
    <text evidence="2">The sequence shown here is derived from an EMBL/GenBank/DDBJ whole genome shotgun (WGS) entry which is preliminary data.</text>
</comment>
<name>A0A327KJ92_9BRAD</name>